<dbReference type="InterPro" id="IPR027417">
    <property type="entry name" value="P-loop_NTPase"/>
</dbReference>
<accession>A0A1T4JQI2</accession>
<dbReference type="PANTHER" id="PTHR43566:SF1">
    <property type="entry name" value="AAA+ ATPASE DOMAIN-CONTAINING PROTEIN"/>
    <property type="match status" value="1"/>
</dbReference>
<reference evidence="2 3" key="1">
    <citation type="submission" date="2017-02" db="EMBL/GenBank/DDBJ databases">
        <authorList>
            <person name="Peterson S.W."/>
        </authorList>
    </citation>
    <scope>NUCLEOTIDE SEQUENCE [LARGE SCALE GENOMIC DNA]</scope>
    <source>
        <strain evidence="2 3">ATCC BAA-908</strain>
    </source>
</reference>
<dbReference type="SMART" id="SM00382">
    <property type="entry name" value="AAA"/>
    <property type="match status" value="1"/>
</dbReference>
<dbReference type="Gene3D" id="3.40.50.300">
    <property type="entry name" value="P-loop containing nucleotide triphosphate hydrolases"/>
    <property type="match status" value="1"/>
</dbReference>
<dbReference type="AlphaFoldDB" id="A0A1T4JQI2"/>
<dbReference type="Pfam" id="PF13173">
    <property type="entry name" value="AAA_14"/>
    <property type="match status" value="1"/>
</dbReference>
<dbReference type="InterPro" id="IPR041682">
    <property type="entry name" value="AAA_14"/>
</dbReference>
<dbReference type="Proteomes" id="UP000190423">
    <property type="component" value="Unassembled WGS sequence"/>
</dbReference>
<dbReference type="RefSeq" id="WP_078932639.1">
    <property type="nucleotide sequence ID" value="NZ_FUWG01000004.1"/>
</dbReference>
<dbReference type="SUPFAM" id="SSF52540">
    <property type="entry name" value="P-loop containing nucleoside triphosphate hydrolases"/>
    <property type="match status" value="1"/>
</dbReference>
<evidence type="ECO:0000313" key="2">
    <source>
        <dbReference type="EMBL" id="SJZ32379.1"/>
    </source>
</evidence>
<dbReference type="OrthoDB" id="9801684at2"/>
<sequence>MNEIKRDLQIILSQKLGKGKVIILMGSRQVGKTTLLQKLLSEYSDEKSVQYWNCDEIDVRKLLADESSARLKSFVGNSKFIVIDEAQRVQNIGLKLKILHDNFPDVQIAVTGSSALDLSNTINEPLTGRKFEYNLFPFSTNELVHNFSMLDEMKQLENRLVYGFYPDVVNNPGEEKEILSNIVSSYLYKDVFEFQDIRKPAVIEKLVQALALQVGSEVSFNELGNLLGIDSLTVQKYVDLLEKAYVIFHLHSYSRNVRNELKKSIKIYFYDNGVRNAVISNFSPCDLRSDIGMIWENFLISERVKNNAFHNRKAKYYFWRTTQKQEVDFIEEIDGKFSAFEFKYNPKKANAKCPLTFSNNYPEIPFSVISKENYLEFITEKSIDC</sequence>
<dbReference type="STRING" id="261392.SAMN02745149_00718"/>
<dbReference type="Pfam" id="PF13635">
    <property type="entry name" value="DUF4143"/>
    <property type="match status" value="1"/>
</dbReference>
<dbReference type="PANTHER" id="PTHR43566">
    <property type="entry name" value="CONSERVED PROTEIN"/>
    <property type="match status" value="1"/>
</dbReference>
<dbReference type="InterPro" id="IPR003593">
    <property type="entry name" value="AAA+_ATPase"/>
</dbReference>
<evidence type="ECO:0000259" key="1">
    <source>
        <dbReference type="SMART" id="SM00382"/>
    </source>
</evidence>
<proteinExistence type="predicted"/>
<gene>
    <name evidence="2" type="ORF">SAMN02745149_00718</name>
</gene>
<keyword evidence="3" id="KW-1185">Reference proteome</keyword>
<dbReference type="InterPro" id="IPR025420">
    <property type="entry name" value="DUF4143"/>
</dbReference>
<name>A0A1T4JQI2_TREPO</name>
<evidence type="ECO:0000313" key="3">
    <source>
        <dbReference type="Proteomes" id="UP000190423"/>
    </source>
</evidence>
<dbReference type="GeneID" id="78316031"/>
<protein>
    <recommendedName>
        <fullName evidence="1">AAA+ ATPase domain-containing protein</fullName>
    </recommendedName>
</protein>
<feature type="domain" description="AAA+ ATPase" evidence="1">
    <location>
        <begin position="18"/>
        <end position="142"/>
    </location>
</feature>
<organism evidence="2 3">
    <name type="scientific">Treponema porcinum</name>
    <dbReference type="NCBI Taxonomy" id="261392"/>
    <lineage>
        <taxon>Bacteria</taxon>
        <taxon>Pseudomonadati</taxon>
        <taxon>Spirochaetota</taxon>
        <taxon>Spirochaetia</taxon>
        <taxon>Spirochaetales</taxon>
        <taxon>Treponemataceae</taxon>
        <taxon>Treponema</taxon>
    </lineage>
</organism>
<dbReference type="EMBL" id="FUWG01000004">
    <property type="protein sequence ID" value="SJZ32379.1"/>
    <property type="molecule type" value="Genomic_DNA"/>
</dbReference>